<proteinExistence type="predicted"/>
<evidence type="ECO:0008006" key="4">
    <source>
        <dbReference type="Google" id="ProtNLM"/>
    </source>
</evidence>
<name>A0A1G9CD59_9RHOB</name>
<dbReference type="EMBL" id="FNEK01000043">
    <property type="protein sequence ID" value="SDK49589.1"/>
    <property type="molecule type" value="Genomic_DNA"/>
</dbReference>
<sequence>MTSGMGKFLLVALVAMSCAFTFLAANGAPLACGTPLVRVDTEDRTLHARICEIVASALPMLDGCHLKLTKPVTITFSDNLENAHGSCFGLFHPDRKQVELLTPRAFAQAHDKSESWHAIPLAEHFDAIALHEFVHALVDQTAVVERSCTADEEYIAYAMQIESLSDATRSRLLKAVDASPPIAMEEINPLLLGFAPPSFAVKSWLHFSEPGNGCDFVQKLMRGDVTLWLYPE</sequence>
<dbReference type="Pfam" id="PF20344">
    <property type="entry name" value="DUF6639"/>
    <property type="match status" value="1"/>
</dbReference>
<keyword evidence="3" id="KW-1185">Reference proteome</keyword>
<feature type="chain" id="PRO_5011529432" description="Metallopeptidase" evidence="1">
    <location>
        <begin position="25"/>
        <end position="232"/>
    </location>
</feature>
<feature type="signal peptide" evidence="1">
    <location>
        <begin position="1"/>
        <end position="24"/>
    </location>
</feature>
<reference evidence="2 3" key="1">
    <citation type="submission" date="2016-10" db="EMBL/GenBank/DDBJ databases">
        <authorList>
            <person name="de Groot N.N."/>
        </authorList>
    </citation>
    <scope>NUCLEOTIDE SEQUENCE [LARGE SCALE GENOMIC DNA]</scope>
    <source>
        <strain evidence="2 3">DSM 25294</strain>
    </source>
</reference>
<accession>A0A1G9CD59</accession>
<evidence type="ECO:0000313" key="2">
    <source>
        <dbReference type="EMBL" id="SDK49589.1"/>
    </source>
</evidence>
<dbReference type="OrthoDB" id="7830139at2"/>
<evidence type="ECO:0000313" key="3">
    <source>
        <dbReference type="Proteomes" id="UP000199382"/>
    </source>
</evidence>
<dbReference type="Proteomes" id="UP000199382">
    <property type="component" value="Unassembled WGS sequence"/>
</dbReference>
<evidence type="ECO:0000256" key="1">
    <source>
        <dbReference type="SAM" id="SignalP"/>
    </source>
</evidence>
<protein>
    <recommendedName>
        <fullName evidence="4">Metallopeptidase</fullName>
    </recommendedName>
</protein>
<dbReference type="InterPro" id="IPR046579">
    <property type="entry name" value="DUF6639"/>
</dbReference>
<organism evidence="2 3">
    <name type="scientific">Aliiruegeria lutimaris</name>
    <dbReference type="NCBI Taxonomy" id="571298"/>
    <lineage>
        <taxon>Bacteria</taxon>
        <taxon>Pseudomonadati</taxon>
        <taxon>Pseudomonadota</taxon>
        <taxon>Alphaproteobacteria</taxon>
        <taxon>Rhodobacterales</taxon>
        <taxon>Roseobacteraceae</taxon>
        <taxon>Aliiruegeria</taxon>
    </lineage>
</organism>
<keyword evidence="1" id="KW-0732">Signal</keyword>
<dbReference type="RefSeq" id="WP_139188442.1">
    <property type="nucleotide sequence ID" value="NZ_FNEK01000043.1"/>
</dbReference>
<dbReference type="AlphaFoldDB" id="A0A1G9CD59"/>
<dbReference type="PROSITE" id="PS51257">
    <property type="entry name" value="PROKAR_LIPOPROTEIN"/>
    <property type="match status" value="1"/>
</dbReference>
<gene>
    <name evidence="2" type="ORF">SAMN04488026_10439</name>
</gene>